<comment type="caution">
    <text evidence="2">The sequence shown here is derived from an EMBL/GenBank/DDBJ whole genome shotgun (WGS) entry which is preliminary data.</text>
</comment>
<dbReference type="Proteomes" id="UP000316759">
    <property type="component" value="Unassembled WGS sequence"/>
</dbReference>
<keyword evidence="1" id="KW-1133">Transmembrane helix</keyword>
<organism evidence="2 3">
    <name type="scientific">Fasciola gigantica</name>
    <name type="common">Giant liver fluke</name>
    <dbReference type="NCBI Taxonomy" id="46835"/>
    <lineage>
        <taxon>Eukaryota</taxon>
        <taxon>Metazoa</taxon>
        <taxon>Spiralia</taxon>
        <taxon>Lophotrochozoa</taxon>
        <taxon>Platyhelminthes</taxon>
        <taxon>Trematoda</taxon>
        <taxon>Digenea</taxon>
        <taxon>Plagiorchiida</taxon>
        <taxon>Echinostomata</taxon>
        <taxon>Echinostomatoidea</taxon>
        <taxon>Fasciolidae</taxon>
        <taxon>Fasciola</taxon>
    </lineage>
</organism>
<keyword evidence="1" id="KW-0812">Transmembrane</keyword>
<keyword evidence="2" id="KW-0808">Transferase</keyword>
<feature type="transmembrane region" description="Helical" evidence="1">
    <location>
        <begin position="49"/>
        <end position="74"/>
    </location>
</feature>
<gene>
    <name evidence="2" type="ORF">FGIG_00134</name>
</gene>
<evidence type="ECO:0000256" key="1">
    <source>
        <dbReference type="SAM" id="Phobius"/>
    </source>
</evidence>
<name>A0A504YRV5_FASGI</name>
<feature type="transmembrane region" description="Helical" evidence="1">
    <location>
        <begin position="94"/>
        <end position="119"/>
    </location>
</feature>
<evidence type="ECO:0000313" key="2">
    <source>
        <dbReference type="EMBL" id="TPP62916.1"/>
    </source>
</evidence>
<evidence type="ECO:0000313" key="3">
    <source>
        <dbReference type="Proteomes" id="UP000316759"/>
    </source>
</evidence>
<dbReference type="AlphaFoldDB" id="A0A504YRV5"/>
<keyword evidence="1" id="KW-0472">Membrane</keyword>
<proteinExistence type="predicted"/>
<reference evidence="2 3" key="1">
    <citation type="submission" date="2019-04" db="EMBL/GenBank/DDBJ databases">
        <title>Annotation for the trematode Fasciola gigantica.</title>
        <authorList>
            <person name="Choi Y.-J."/>
        </authorList>
    </citation>
    <scope>NUCLEOTIDE SEQUENCE [LARGE SCALE GENOMIC DNA]</scope>
    <source>
        <strain evidence="2">Uganda_cow_1</strain>
    </source>
</reference>
<dbReference type="EMBL" id="SUNJ01006305">
    <property type="protein sequence ID" value="TPP62916.1"/>
    <property type="molecule type" value="Genomic_DNA"/>
</dbReference>
<protein>
    <submittedName>
        <fullName evidence="2">Ceramide glucosyltransferase 3</fullName>
    </submittedName>
</protein>
<sequence length="120" mass="13884">MSDFPALHDVAPTFVRACLDRNTRWLRLRVRMVSLVARVLEPLSEASRIGLLFTLALNYLSGGSMYYVLLVYFTGWTMLDYTLLRSLQNGKPSFPFPVFLLVWLSRELLAYAIFIRALYN</sequence>
<dbReference type="GO" id="GO:0016740">
    <property type="term" value="F:transferase activity"/>
    <property type="evidence" value="ECO:0007669"/>
    <property type="project" value="UniProtKB-KW"/>
</dbReference>
<keyword evidence="3" id="KW-1185">Reference proteome</keyword>
<dbReference type="STRING" id="46835.A0A504YRV5"/>
<dbReference type="OrthoDB" id="1483400at2759"/>
<accession>A0A504YRV5</accession>